<dbReference type="Pfam" id="PF08264">
    <property type="entry name" value="Anticodon_1"/>
    <property type="match status" value="1"/>
</dbReference>
<comment type="similarity">
    <text evidence="10">Belongs to the class-I aminoacyl-tRNA synthetase family. IleS type 2 subfamily.</text>
</comment>
<keyword evidence="4 10" id="KW-0547">Nucleotide-binding</keyword>
<dbReference type="SUPFAM" id="SSF47323">
    <property type="entry name" value="Anticodon-binding domain of a subclass of class I aminoacyl-tRNA synthetases"/>
    <property type="match status" value="1"/>
</dbReference>
<proteinExistence type="inferred from homology"/>
<dbReference type="GO" id="GO:0004822">
    <property type="term" value="F:isoleucine-tRNA ligase activity"/>
    <property type="evidence" value="ECO:0007669"/>
    <property type="project" value="UniProtKB-UniRule"/>
</dbReference>
<evidence type="ECO:0000256" key="3">
    <source>
        <dbReference type="ARBA" id="ARBA00022723"/>
    </source>
</evidence>
<sequence>MIHVVGSKYNPKDMESLITSFWDEISAYSKVRELRRGGEKFFFVDGPPYTTGRVHLGTAWNKVIKDSILRFKSMHGFHVKDRAGWDMHGLPIEVKVEGVLGFKSKKDIESYGVDKFIEKCKEFALSHKDEMTVQFESLGVWLNWKDPYMTLRDEYIEAAWWTLKEAHNKNLLERGLRVVNWCPRCETAIADSEVDYSDETDHSIYVKFPLSNADNEFIVIWTTTPWTIPANIAVAVHPSFEYVRVRALKNGASEVLIVAKELVENVLRAGRYTDYEILNAIPGNNLVGTAYEHPLKDKIPKQAAFAHNVYTADFVTVENTGCVHIAPGHGMDDFLLGVEHGLPVFCPVDSSGSYTKDAGKYAGLNVKDANDIVLSDLEERGFLLASGKVTHRYGHCWRCDTPIIYRATEQWFLQISKLKEAMLDEISKVDWYPDWAGSARFHDWVSGARDWCISRQRYWGVPIPVWVCDSCGSIEVIGTIDELKTRAGQSELVELHRPYVDDIELSCECGGRKKRVEDVFDVWFDSAVASWATLGFPGKSEEFDDWWPADFITEGYDQTRGWFYSQLGASMVAFGRAPYKSVLVHGFALDDTGRKMSKRIGNVVDPKEVMERFGAETLRYYVLSSSAPWDDLKFGWDEVANTHRMFNILWNVYRFPLPYMVLDGFDPKKITYDSVKHALRVEDKWILSRVKSLARRVELEMGEYELHNATRAISEFILDDLSRWYIQLTRPRVWTEADDPDKLAAYWVLHTVLSDLSTIIAPFAPFIAETIYQNLVRGTDNNAPESVHMCDWQKDFSMQNPELEEQMEIVRDIVEAASNARQKAKRKLRWPIRRIIIKPNTKETIKAVKTLRKVILEQCNSKDILILDVDEAWNELGVKVIPKPAIIGPAFKQNAGKVREALKEANSIAVKHSIDTLGRFEIPELNVTVLPEMVEFKEVLPKDITIAGFSKGLVYVDSALTRNIEAEGYSREIIRRLQDMRKELNLRVEDEISAVVNIDDERITDLVLEWEEAIVHEIRSKILVIGMDIKVKGALVKEWNVEGITMTMGISK</sequence>
<feature type="short sequence motif" description="'KMSKS' region" evidence="10">
    <location>
        <begin position="595"/>
        <end position="599"/>
    </location>
</feature>
<dbReference type="EC" id="6.1.1.5" evidence="10"/>
<feature type="domain" description="Methionyl/Valyl/Leucyl/Isoleucyl-tRNA synthetase anticodon-binding" evidence="12">
    <location>
        <begin position="683"/>
        <end position="834"/>
    </location>
</feature>
<dbReference type="InterPro" id="IPR033709">
    <property type="entry name" value="Anticodon_Ile_ABEc"/>
</dbReference>
<dbReference type="Gene3D" id="1.10.730.10">
    <property type="entry name" value="Isoleucyl-tRNA Synthetase, Domain 1"/>
    <property type="match status" value="1"/>
</dbReference>
<dbReference type="InterPro" id="IPR013155">
    <property type="entry name" value="M/V/L/I-tRNA-synth_anticd-bd"/>
</dbReference>
<dbReference type="PRINTS" id="PR00984">
    <property type="entry name" value="TRNASYNTHILE"/>
</dbReference>
<dbReference type="SUPFAM" id="SSF52374">
    <property type="entry name" value="Nucleotidylyl transferase"/>
    <property type="match status" value="1"/>
</dbReference>
<feature type="domain" description="Aminoacyl-tRNA synthetase class Ia" evidence="11">
    <location>
        <begin position="19"/>
        <end position="630"/>
    </location>
</feature>
<dbReference type="GO" id="GO:0006428">
    <property type="term" value="P:isoleucyl-tRNA aminoacylation"/>
    <property type="evidence" value="ECO:0007669"/>
    <property type="project" value="UniProtKB-UniRule"/>
</dbReference>
<dbReference type="CDD" id="cd00818">
    <property type="entry name" value="IleRS_core"/>
    <property type="match status" value="1"/>
</dbReference>
<dbReference type="GO" id="GO:0005524">
    <property type="term" value="F:ATP binding"/>
    <property type="evidence" value="ECO:0007669"/>
    <property type="project" value="UniProtKB-UniRule"/>
</dbReference>
<evidence type="ECO:0000256" key="6">
    <source>
        <dbReference type="ARBA" id="ARBA00022840"/>
    </source>
</evidence>
<evidence type="ECO:0000256" key="1">
    <source>
        <dbReference type="ARBA" id="ARBA00022490"/>
    </source>
</evidence>
<dbReference type="PROSITE" id="PS00178">
    <property type="entry name" value="AA_TRNA_LIGASE_I"/>
    <property type="match status" value="1"/>
</dbReference>
<comment type="caution">
    <text evidence="13">The sequence shown here is derived from an EMBL/GenBank/DDBJ whole genome shotgun (WGS) entry which is preliminary data.</text>
</comment>
<dbReference type="InterPro" id="IPR001412">
    <property type="entry name" value="aa-tRNA-synth_I_CS"/>
</dbReference>
<evidence type="ECO:0000256" key="7">
    <source>
        <dbReference type="ARBA" id="ARBA00022917"/>
    </source>
</evidence>
<feature type="binding site" evidence="10">
    <location>
        <position position="598"/>
    </location>
    <ligand>
        <name>ATP</name>
        <dbReference type="ChEBI" id="CHEBI:30616"/>
    </ligand>
</feature>
<comment type="catalytic activity">
    <reaction evidence="9 10">
        <text>tRNA(Ile) + L-isoleucine + ATP = L-isoleucyl-tRNA(Ile) + AMP + diphosphate</text>
        <dbReference type="Rhea" id="RHEA:11060"/>
        <dbReference type="Rhea" id="RHEA-COMP:9666"/>
        <dbReference type="Rhea" id="RHEA-COMP:9695"/>
        <dbReference type="ChEBI" id="CHEBI:30616"/>
        <dbReference type="ChEBI" id="CHEBI:33019"/>
        <dbReference type="ChEBI" id="CHEBI:58045"/>
        <dbReference type="ChEBI" id="CHEBI:78442"/>
        <dbReference type="ChEBI" id="CHEBI:78528"/>
        <dbReference type="ChEBI" id="CHEBI:456215"/>
        <dbReference type="EC" id="6.1.1.5"/>
    </reaction>
</comment>
<protein>
    <recommendedName>
        <fullName evidence="10">Isoleucine--tRNA ligase</fullName>
        <ecNumber evidence="10">6.1.1.5</ecNumber>
    </recommendedName>
    <alternativeName>
        <fullName evidence="10">Isoleucyl-tRNA synthetase</fullName>
        <shortName evidence="10">IleRS</shortName>
    </alternativeName>
</protein>
<dbReference type="Gene3D" id="3.90.740.10">
    <property type="entry name" value="Valyl/Leucyl/Isoleucyl-tRNA synthetase, editing domain"/>
    <property type="match status" value="1"/>
</dbReference>
<comment type="subunit">
    <text evidence="10">Monomer.</text>
</comment>
<keyword evidence="7 10" id="KW-0648">Protein biosynthesis</keyword>
<dbReference type="HAMAP" id="MF_02003">
    <property type="entry name" value="Ile_tRNA_synth_type2"/>
    <property type="match status" value="1"/>
</dbReference>
<evidence type="ECO:0000259" key="12">
    <source>
        <dbReference type="Pfam" id="PF08264"/>
    </source>
</evidence>
<evidence type="ECO:0000256" key="9">
    <source>
        <dbReference type="ARBA" id="ARBA00048359"/>
    </source>
</evidence>
<comment type="subcellular location">
    <subcellularLocation>
        <location evidence="10">Cytoplasm</location>
    </subcellularLocation>
</comment>
<comment type="function">
    <text evidence="10">Catalyzes the attachment of isoleucine to tRNA(Ile). As IleRS can inadvertently accommodate and process structurally similar amino acids such as valine, to avoid such errors it has two additional distinct tRNA(Ile)-dependent editing activities. One activity is designated as 'pretransfer' editing and involves the hydrolysis of activated Val-AMP. The other activity is designated 'posttransfer' editing and involves deacylation of mischarged Val-tRNA(Ile).</text>
</comment>
<reference evidence="13" key="1">
    <citation type="submission" date="2020-10" db="EMBL/GenBank/DDBJ databases">
        <authorList>
            <person name="Hahn C.J."/>
            <person name="Laso-Perez R."/>
            <person name="Vulcano F."/>
            <person name="Vaziourakis K.-M."/>
            <person name="Stokke R."/>
            <person name="Steen I.H."/>
            <person name="Teske A."/>
            <person name="Boetius A."/>
            <person name="Liebeke M."/>
            <person name="Amann R."/>
            <person name="Knittel K."/>
        </authorList>
    </citation>
    <scope>NUCLEOTIDE SEQUENCE</scope>
    <source>
        <strain evidence="13">Gfbio:e3339647-f889-4370-9287-4fb5cb688e4c:AG392M11_GoMArc1</strain>
    </source>
</reference>
<dbReference type="AlphaFoldDB" id="A0A811T1X1"/>
<dbReference type="InterPro" id="IPR009080">
    <property type="entry name" value="tRNAsynth_Ia_anticodon-bd"/>
</dbReference>
<feature type="short sequence motif" description="'HIGH' region" evidence="10">
    <location>
        <begin position="48"/>
        <end position="58"/>
    </location>
</feature>
<comment type="cofactor">
    <cofactor evidence="10">
        <name>Zn(2+)</name>
        <dbReference type="ChEBI" id="CHEBI:29105"/>
    </cofactor>
</comment>
<dbReference type="FunFam" id="3.40.50.620:FF:000286">
    <property type="entry name" value="Isoleucine--tRNA ligase"/>
    <property type="match status" value="1"/>
</dbReference>
<dbReference type="EMBL" id="CAJHIQ010000002">
    <property type="protein sequence ID" value="CAD6491074.1"/>
    <property type="molecule type" value="Genomic_DNA"/>
</dbReference>
<dbReference type="GO" id="GO:0008270">
    <property type="term" value="F:zinc ion binding"/>
    <property type="evidence" value="ECO:0007669"/>
    <property type="project" value="UniProtKB-UniRule"/>
</dbReference>
<dbReference type="PANTHER" id="PTHR42780">
    <property type="entry name" value="SOLEUCYL-TRNA SYNTHETASE"/>
    <property type="match status" value="1"/>
</dbReference>
<evidence type="ECO:0000313" key="13">
    <source>
        <dbReference type="EMBL" id="CAD6491074.1"/>
    </source>
</evidence>
<dbReference type="Pfam" id="PF19302">
    <property type="entry name" value="DUF5915"/>
    <property type="match status" value="1"/>
</dbReference>
<organism evidence="13 14">
    <name type="scientific">Candidatus Argoarchaeum ethanivorans</name>
    <dbReference type="NCBI Taxonomy" id="2608793"/>
    <lineage>
        <taxon>Archaea</taxon>
        <taxon>Methanobacteriati</taxon>
        <taxon>Methanobacteriota</taxon>
        <taxon>Stenosarchaea group</taxon>
        <taxon>Methanomicrobia</taxon>
        <taxon>Methanosarcinales</taxon>
        <taxon>Methanosarcinales incertae sedis</taxon>
        <taxon>GOM Arc I cluster</taxon>
        <taxon>Candidatus Argoarchaeum</taxon>
    </lineage>
</organism>
<dbReference type="InterPro" id="IPR002301">
    <property type="entry name" value="Ile-tRNA-ligase"/>
</dbReference>
<dbReference type="CDD" id="cd07961">
    <property type="entry name" value="Anticodon_Ia_Ile_ABEc"/>
    <property type="match status" value="1"/>
</dbReference>
<dbReference type="SUPFAM" id="SSF50677">
    <property type="entry name" value="ValRS/IleRS/LeuRS editing domain"/>
    <property type="match status" value="1"/>
</dbReference>
<keyword evidence="2 10" id="KW-0436">Ligase</keyword>
<evidence type="ECO:0000259" key="11">
    <source>
        <dbReference type="Pfam" id="PF00133"/>
    </source>
</evidence>
<evidence type="ECO:0000256" key="4">
    <source>
        <dbReference type="ARBA" id="ARBA00022741"/>
    </source>
</evidence>
<keyword evidence="5 10" id="KW-0862">Zinc</keyword>
<dbReference type="GO" id="GO:0005737">
    <property type="term" value="C:cytoplasm"/>
    <property type="evidence" value="ECO:0007669"/>
    <property type="project" value="UniProtKB-SubCell"/>
</dbReference>
<accession>A0A811T1X1</accession>
<evidence type="ECO:0000313" key="14">
    <source>
        <dbReference type="Proteomes" id="UP000639006"/>
    </source>
</evidence>
<evidence type="ECO:0000256" key="2">
    <source>
        <dbReference type="ARBA" id="ARBA00022598"/>
    </source>
</evidence>
<name>A0A811T1X1_9EURY</name>
<keyword evidence="1 10" id="KW-0963">Cytoplasm</keyword>
<evidence type="ECO:0000256" key="10">
    <source>
        <dbReference type="HAMAP-Rule" id="MF_02003"/>
    </source>
</evidence>
<dbReference type="NCBIfam" id="TIGR00392">
    <property type="entry name" value="ileS"/>
    <property type="match status" value="1"/>
</dbReference>
<dbReference type="Pfam" id="PF00133">
    <property type="entry name" value="tRNA-synt_1"/>
    <property type="match status" value="1"/>
</dbReference>
<evidence type="ECO:0000256" key="5">
    <source>
        <dbReference type="ARBA" id="ARBA00022833"/>
    </source>
</evidence>
<dbReference type="InterPro" id="IPR023586">
    <property type="entry name" value="Ile-tRNA-ligase_type2"/>
</dbReference>
<keyword evidence="6 10" id="KW-0067">ATP-binding</keyword>
<evidence type="ECO:0000256" key="8">
    <source>
        <dbReference type="ARBA" id="ARBA00023146"/>
    </source>
</evidence>
<dbReference type="InterPro" id="IPR014729">
    <property type="entry name" value="Rossmann-like_a/b/a_fold"/>
</dbReference>
<dbReference type="FunFam" id="1.10.730.10:FF:000033">
    <property type="entry name" value="Valine--tRNA ligase"/>
    <property type="match status" value="1"/>
</dbReference>
<dbReference type="PANTHER" id="PTHR42780:SF1">
    <property type="entry name" value="ISOLEUCINE--TRNA LIGASE, CYTOPLASMIC"/>
    <property type="match status" value="1"/>
</dbReference>
<gene>
    <name evidence="10 13" type="primary">ileS</name>
    <name evidence="13" type="ORF">DIAAKJNI_00050</name>
</gene>
<dbReference type="Gene3D" id="3.40.50.620">
    <property type="entry name" value="HUPs"/>
    <property type="match status" value="2"/>
</dbReference>
<dbReference type="GO" id="GO:0000049">
    <property type="term" value="F:tRNA binding"/>
    <property type="evidence" value="ECO:0007669"/>
    <property type="project" value="InterPro"/>
</dbReference>
<dbReference type="GO" id="GO:0002161">
    <property type="term" value="F:aminoacyl-tRNA deacylase activity"/>
    <property type="evidence" value="ECO:0007669"/>
    <property type="project" value="InterPro"/>
</dbReference>
<keyword evidence="8 10" id="KW-0030">Aminoacyl-tRNA synthetase</keyword>
<keyword evidence="3 10" id="KW-0479">Metal-binding</keyword>
<dbReference type="InterPro" id="IPR002300">
    <property type="entry name" value="aa-tRNA-synth_Ia"/>
</dbReference>
<dbReference type="InterPro" id="IPR009008">
    <property type="entry name" value="Val/Leu/Ile-tRNA-synth_edit"/>
</dbReference>
<dbReference type="Proteomes" id="UP000639006">
    <property type="component" value="Unassembled WGS sequence"/>
</dbReference>
<comment type="domain">
    <text evidence="10">IleRS has two distinct active sites: one for aminoacylation and one for editing. The misactivated valine is translocated from the active site to the editing site, which sterically excludes the correctly activated isoleucine. The single editing site contains two valyl binding pockets, one specific for each substrate (Val-AMP or Val-tRNA(Ile)).</text>
</comment>